<dbReference type="InterPro" id="IPR002347">
    <property type="entry name" value="SDR_fam"/>
</dbReference>
<dbReference type="Gene3D" id="3.40.50.720">
    <property type="entry name" value="NAD(P)-binding Rossmann-like Domain"/>
    <property type="match status" value="1"/>
</dbReference>
<keyword evidence="7" id="KW-1185">Reference proteome</keyword>
<dbReference type="AlphaFoldDB" id="A0A9W9WV67"/>
<dbReference type="GO" id="GO:0016616">
    <property type="term" value="F:oxidoreductase activity, acting on the CH-OH group of donors, NAD or NADP as acceptor"/>
    <property type="evidence" value="ECO:0007669"/>
    <property type="project" value="TreeGrafter"/>
</dbReference>
<feature type="transmembrane region" description="Helical" evidence="5">
    <location>
        <begin position="62"/>
        <end position="80"/>
    </location>
</feature>
<proteinExistence type="inferred from homology"/>
<feature type="transmembrane region" description="Helical" evidence="5">
    <location>
        <begin position="101"/>
        <end position="120"/>
    </location>
</feature>
<evidence type="ECO:0000313" key="6">
    <source>
        <dbReference type="EMBL" id="KAJ5477145.1"/>
    </source>
</evidence>
<dbReference type="EMBL" id="JAPWDQ010000010">
    <property type="protein sequence ID" value="KAJ5477145.1"/>
    <property type="molecule type" value="Genomic_DNA"/>
</dbReference>
<evidence type="ECO:0000313" key="7">
    <source>
        <dbReference type="Proteomes" id="UP001148312"/>
    </source>
</evidence>
<keyword evidence="2" id="KW-0560">Oxidoreductase</keyword>
<feature type="compositionally biased region" description="Basic and acidic residues" evidence="4">
    <location>
        <begin position="362"/>
        <end position="378"/>
    </location>
</feature>
<sequence length="378" mass="41188">MESLPKVSSRSTLPVLTAPKPWNYHLTLDTLLKVCGKTIFSPFIGWVIVLCLRAQVTPVTDTAFILSVIYATTLTILLVARVINQRIAYGVPRQVDPANEVVLVTGGASGLGLLIAQIYAMKGTSVAVMDIRKMSDKEQDEVFGENVHYITCDVGDRRALESAKEEVEQQLGPPSIIINCAAAGIHGRPLLHLPAQDFEKTVRTNLMAAFSLYQTFVPNMMTETENGGTIVTVSSVLGQLSPAGLSDYSASKAGLSALHRTMEAELRGEEHIKFLLVETGQMATPLFGWIRTPSHFFAPVLDPLEVAREIVDAVDSGRGGVVRLPTFATLVSWYAVLPGAIQLIARYLSRIDNAVASATPQTERRETRISQQTEKKVD</sequence>
<protein>
    <submittedName>
        <fullName evidence="6">Uncharacterized protein</fullName>
    </submittedName>
</protein>
<name>A0A9W9WV67_9EURO</name>
<dbReference type="PRINTS" id="PR00081">
    <property type="entry name" value="GDHRDH"/>
</dbReference>
<keyword evidence="5" id="KW-0472">Membrane</keyword>
<organism evidence="6 7">
    <name type="scientific">Penicillium diatomitis</name>
    <dbReference type="NCBI Taxonomy" id="2819901"/>
    <lineage>
        <taxon>Eukaryota</taxon>
        <taxon>Fungi</taxon>
        <taxon>Dikarya</taxon>
        <taxon>Ascomycota</taxon>
        <taxon>Pezizomycotina</taxon>
        <taxon>Eurotiomycetes</taxon>
        <taxon>Eurotiomycetidae</taxon>
        <taxon>Eurotiales</taxon>
        <taxon>Aspergillaceae</taxon>
        <taxon>Penicillium</taxon>
    </lineage>
</organism>
<reference evidence="6" key="1">
    <citation type="submission" date="2022-12" db="EMBL/GenBank/DDBJ databases">
        <authorList>
            <person name="Petersen C."/>
        </authorList>
    </citation>
    <scope>NUCLEOTIDE SEQUENCE</scope>
    <source>
        <strain evidence="6">IBT 30728</strain>
    </source>
</reference>
<keyword evidence="5" id="KW-1133">Transmembrane helix</keyword>
<evidence type="ECO:0000256" key="5">
    <source>
        <dbReference type="SAM" id="Phobius"/>
    </source>
</evidence>
<accession>A0A9W9WV67</accession>
<dbReference type="Proteomes" id="UP001148312">
    <property type="component" value="Unassembled WGS sequence"/>
</dbReference>
<dbReference type="PRINTS" id="PR00080">
    <property type="entry name" value="SDRFAMILY"/>
</dbReference>
<dbReference type="Pfam" id="PF00106">
    <property type="entry name" value="adh_short"/>
    <property type="match status" value="1"/>
</dbReference>
<dbReference type="InterPro" id="IPR036291">
    <property type="entry name" value="NAD(P)-bd_dom_sf"/>
</dbReference>
<dbReference type="PANTHER" id="PTHR24322:SF736">
    <property type="entry name" value="RETINOL DEHYDROGENASE 10"/>
    <property type="match status" value="1"/>
</dbReference>
<evidence type="ECO:0000256" key="1">
    <source>
        <dbReference type="ARBA" id="ARBA00006484"/>
    </source>
</evidence>
<dbReference type="GeneID" id="81627139"/>
<comment type="caution">
    <text evidence="6">The sequence shown here is derived from an EMBL/GenBank/DDBJ whole genome shotgun (WGS) entry which is preliminary data.</text>
</comment>
<gene>
    <name evidence="6" type="ORF">N7539_007289</name>
</gene>
<evidence type="ECO:0000256" key="4">
    <source>
        <dbReference type="SAM" id="MobiDB-lite"/>
    </source>
</evidence>
<dbReference type="RefSeq" id="XP_056787689.1">
    <property type="nucleotide sequence ID" value="XM_056936890.1"/>
</dbReference>
<keyword evidence="5" id="KW-0812">Transmembrane</keyword>
<evidence type="ECO:0000256" key="2">
    <source>
        <dbReference type="ARBA" id="ARBA00023002"/>
    </source>
</evidence>
<reference evidence="6" key="2">
    <citation type="journal article" date="2023" name="IMA Fungus">
        <title>Comparative genomic study of the Penicillium genus elucidates a diverse pangenome and 15 lateral gene transfer events.</title>
        <authorList>
            <person name="Petersen C."/>
            <person name="Sorensen T."/>
            <person name="Nielsen M.R."/>
            <person name="Sondergaard T.E."/>
            <person name="Sorensen J.L."/>
            <person name="Fitzpatrick D.A."/>
            <person name="Frisvad J.C."/>
            <person name="Nielsen K.L."/>
        </authorList>
    </citation>
    <scope>NUCLEOTIDE SEQUENCE</scope>
    <source>
        <strain evidence="6">IBT 30728</strain>
    </source>
</reference>
<dbReference type="PANTHER" id="PTHR24322">
    <property type="entry name" value="PKSB"/>
    <property type="match status" value="1"/>
</dbReference>
<evidence type="ECO:0000256" key="3">
    <source>
        <dbReference type="RuleBase" id="RU000363"/>
    </source>
</evidence>
<comment type="similarity">
    <text evidence="1 3">Belongs to the short-chain dehydrogenases/reductases (SDR) family.</text>
</comment>
<feature type="region of interest" description="Disordered" evidence="4">
    <location>
        <begin position="359"/>
        <end position="378"/>
    </location>
</feature>
<feature type="transmembrane region" description="Helical" evidence="5">
    <location>
        <begin position="39"/>
        <end position="56"/>
    </location>
</feature>
<dbReference type="SUPFAM" id="SSF51735">
    <property type="entry name" value="NAD(P)-binding Rossmann-fold domains"/>
    <property type="match status" value="1"/>
</dbReference>